<accession>A0ABS6H650</accession>
<comment type="PTM">
    <text evidence="1">Binds 4 heme groups per subunit.</text>
</comment>
<comment type="function">
    <text evidence="1">The reaction center of purple bacteria contains a tightly bound cytochrome molecule which re-reduces the photo oxidized primary electron donor.</text>
</comment>
<keyword evidence="1" id="KW-0349">Heme</keyword>
<evidence type="ECO:0000313" key="4">
    <source>
        <dbReference type="Proteomes" id="UP000689967"/>
    </source>
</evidence>
<keyword evidence="1" id="KW-0408">Iron</keyword>
<evidence type="ECO:0000313" key="3">
    <source>
        <dbReference type="EMBL" id="MBU8542830.1"/>
    </source>
</evidence>
<keyword evidence="1" id="KW-0602">Photosynthesis</keyword>
<dbReference type="PIRSF" id="PIRSF000017">
    <property type="entry name" value="RC_cytochrome"/>
    <property type="match status" value="1"/>
</dbReference>
<keyword evidence="1" id="KW-0249">Electron transport</keyword>
<feature type="transmembrane region" description="Helical" evidence="2">
    <location>
        <begin position="7"/>
        <end position="24"/>
    </location>
</feature>
<reference evidence="3 4" key="1">
    <citation type="submission" date="2021-01" db="EMBL/GenBank/DDBJ databases">
        <title>Roseomonas sp. nov, a bacterium isolated from an oil production mixture in Yumen Oilfield.</title>
        <authorList>
            <person name="Wu D."/>
        </authorList>
    </citation>
    <scope>NUCLEOTIDE SEQUENCE [LARGE SCALE GENOMIC DNA]</scope>
    <source>
        <strain evidence="3 4">ROY-5-3</strain>
    </source>
</reference>
<organism evidence="3 4">
    <name type="scientific">Falsiroseomonas oleicola</name>
    <dbReference type="NCBI Taxonomy" id="2801474"/>
    <lineage>
        <taxon>Bacteria</taxon>
        <taxon>Pseudomonadati</taxon>
        <taxon>Pseudomonadota</taxon>
        <taxon>Alphaproteobacteria</taxon>
        <taxon>Acetobacterales</taxon>
        <taxon>Roseomonadaceae</taxon>
        <taxon>Falsiroseomonas</taxon>
    </lineage>
</organism>
<keyword evidence="1" id="KW-0479">Metal-binding</keyword>
<keyword evidence="1" id="KW-0674">Reaction center</keyword>
<name>A0ABS6H650_9PROT</name>
<proteinExistence type="predicted"/>
<protein>
    <recommendedName>
        <fullName evidence="1">Photosynthetic reaction center cytochrome c subunit</fullName>
    </recommendedName>
</protein>
<comment type="caution">
    <text evidence="3">The sequence shown here is derived from an EMBL/GenBank/DDBJ whole genome shotgun (WGS) entry which is preliminary data.</text>
</comment>
<keyword evidence="4" id="KW-1185">Reference proteome</keyword>
<dbReference type="EMBL" id="JAERQM010000001">
    <property type="protein sequence ID" value="MBU8542830.1"/>
    <property type="molecule type" value="Genomic_DNA"/>
</dbReference>
<dbReference type="RefSeq" id="WP_216873125.1">
    <property type="nucleotide sequence ID" value="NZ_JAERQM010000001.1"/>
</dbReference>
<dbReference type="InterPro" id="IPR003158">
    <property type="entry name" value="Photosyn_RC_cyt_c-su"/>
</dbReference>
<dbReference type="CDD" id="cd09224">
    <property type="entry name" value="CytoC_RC"/>
    <property type="match status" value="1"/>
</dbReference>
<evidence type="ECO:0000256" key="1">
    <source>
        <dbReference type="PIRNR" id="PIRNR000017"/>
    </source>
</evidence>
<gene>
    <name evidence="3" type="ORF">JJQ90_03900</name>
</gene>
<keyword evidence="2" id="KW-0472">Membrane</keyword>
<dbReference type="Proteomes" id="UP000689967">
    <property type="component" value="Unassembled WGS sequence"/>
</dbReference>
<sequence length="357" mass="38801">MSLTARVGLVFAAALCVVIVLMTFERPPVSTSQQGFRGVAMEQVVNPRTQAVRLAANRIPEAPEAADTEGEKAREIYENVQVLGELSVAQFGRIMAAMTEWIAPEQGCAYCHNVENLASDEVYTKVVSRRMLQMTRHINADWTPHVGTTGVTCYTCHRGRPVPAEVWASVPLPHNGLQASRGQNHPAAVANDSSLPGEPFTPFLLQDNEIRVISTASGPGTNPANTMQAEWTYALMMHMSEGLGVNCTFCHNSRSFANWSTSPPARLNAWHGIRMVRDLNNNYVVPLTPLWVANPRGPAEGPHMPRLGVAGDALKVNCATCHQGANRPFYGAPMLQDYPELGLVSEAPLRAASAVPR</sequence>
<keyword evidence="2" id="KW-0812">Transmembrane</keyword>
<keyword evidence="2" id="KW-1133">Transmembrane helix</keyword>
<keyword evidence="1" id="KW-0813">Transport</keyword>
<dbReference type="Pfam" id="PF02276">
    <property type="entry name" value="CytoC_RC"/>
    <property type="match status" value="1"/>
</dbReference>
<dbReference type="NCBIfam" id="NF040706">
    <property type="entry name" value="photo_cyt_PufC"/>
    <property type="match status" value="1"/>
</dbReference>
<evidence type="ECO:0000256" key="2">
    <source>
        <dbReference type="SAM" id="Phobius"/>
    </source>
</evidence>